<keyword evidence="1" id="KW-0812">Transmembrane</keyword>
<name>A0A813PPV6_9BILA</name>
<accession>A0A813PPV6</accession>
<keyword evidence="1" id="KW-1133">Transmembrane helix</keyword>
<gene>
    <name evidence="2" type="ORF">OXX778_LOCUS4311</name>
</gene>
<dbReference type="EMBL" id="CAJNOC010000416">
    <property type="protein sequence ID" value="CAF0758666.1"/>
    <property type="molecule type" value="Genomic_DNA"/>
</dbReference>
<organism evidence="2 3">
    <name type="scientific">Brachionus calyciflorus</name>
    <dbReference type="NCBI Taxonomy" id="104777"/>
    <lineage>
        <taxon>Eukaryota</taxon>
        <taxon>Metazoa</taxon>
        <taxon>Spiralia</taxon>
        <taxon>Gnathifera</taxon>
        <taxon>Rotifera</taxon>
        <taxon>Eurotatoria</taxon>
        <taxon>Monogononta</taxon>
        <taxon>Pseudotrocha</taxon>
        <taxon>Ploima</taxon>
        <taxon>Brachionidae</taxon>
        <taxon>Brachionus</taxon>
    </lineage>
</organism>
<sequence length="70" mass="8016">MITYGNRPLLVNSSDDLFYMIRKYLKAILAFIVLSFLLLVLILIGIILLLIPVWMALVRFDRLSKSFGGL</sequence>
<proteinExistence type="predicted"/>
<comment type="caution">
    <text evidence="2">The sequence shown here is derived from an EMBL/GenBank/DDBJ whole genome shotgun (WGS) entry which is preliminary data.</text>
</comment>
<dbReference type="Proteomes" id="UP000663879">
    <property type="component" value="Unassembled WGS sequence"/>
</dbReference>
<evidence type="ECO:0000313" key="3">
    <source>
        <dbReference type="Proteomes" id="UP000663879"/>
    </source>
</evidence>
<evidence type="ECO:0000256" key="1">
    <source>
        <dbReference type="SAM" id="Phobius"/>
    </source>
</evidence>
<feature type="transmembrane region" description="Helical" evidence="1">
    <location>
        <begin position="27"/>
        <end position="57"/>
    </location>
</feature>
<dbReference type="AlphaFoldDB" id="A0A813PPV6"/>
<reference evidence="2" key="1">
    <citation type="submission" date="2021-02" db="EMBL/GenBank/DDBJ databases">
        <authorList>
            <person name="Nowell W R."/>
        </authorList>
    </citation>
    <scope>NUCLEOTIDE SEQUENCE</scope>
    <source>
        <strain evidence="2">Ploen Becks lab</strain>
    </source>
</reference>
<protein>
    <submittedName>
        <fullName evidence="2">Uncharacterized protein</fullName>
    </submittedName>
</protein>
<evidence type="ECO:0000313" key="2">
    <source>
        <dbReference type="EMBL" id="CAF0758666.1"/>
    </source>
</evidence>
<keyword evidence="3" id="KW-1185">Reference proteome</keyword>
<keyword evidence="1" id="KW-0472">Membrane</keyword>